<proteinExistence type="predicted"/>
<sequence length="103" mass="11714">MRPSSNKAMIRAICEIYSQKEGCESLFSADYIRGKGGGQIILLHAPSKIAADLSHEPEELEQNLLRFERNANKWDVMAFLDEADVYLERRSINELQRNSIVSS</sequence>
<dbReference type="PANTHER" id="PTHR46411:SF3">
    <property type="entry name" value="AAA+ ATPASE DOMAIN-CONTAINING PROTEIN"/>
    <property type="match status" value="1"/>
</dbReference>
<evidence type="ECO:0000313" key="1">
    <source>
        <dbReference type="EMBL" id="KAF2190524.1"/>
    </source>
</evidence>
<keyword evidence="2" id="KW-1185">Reference proteome</keyword>
<dbReference type="PANTHER" id="PTHR46411">
    <property type="entry name" value="FAMILY ATPASE, PUTATIVE-RELATED"/>
    <property type="match status" value="1"/>
</dbReference>
<protein>
    <submittedName>
        <fullName evidence="1">Uncharacterized protein</fullName>
    </submittedName>
</protein>
<organism evidence="1 2">
    <name type="scientific">Zopfia rhizophila CBS 207.26</name>
    <dbReference type="NCBI Taxonomy" id="1314779"/>
    <lineage>
        <taxon>Eukaryota</taxon>
        <taxon>Fungi</taxon>
        <taxon>Dikarya</taxon>
        <taxon>Ascomycota</taxon>
        <taxon>Pezizomycotina</taxon>
        <taxon>Dothideomycetes</taxon>
        <taxon>Dothideomycetes incertae sedis</taxon>
        <taxon>Zopfiaceae</taxon>
        <taxon>Zopfia</taxon>
    </lineage>
</organism>
<dbReference type="EMBL" id="ML994618">
    <property type="protein sequence ID" value="KAF2190524.1"/>
    <property type="molecule type" value="Genomic_DNA"/>
</dbReference>
<gene>
    <name evidence="1" type="ORF">K469DRAFT_387050</name>
</gene>
<reference evidence="1" key="1">
    <citation type="journal article" date="2020" name="Stud. Mycol.">
        <title>101 Dothideomycetes genomes: a test case for predicting lifestyles and emergence of pathogens.</title>
        <authorList>
            <person name="Haridas S."/>
            <person name="Albert R."/>
            <person name="Binder M."/>
            <person name="Bloem J."/>
            <person name="Labutti K."/>
            <person name="Salamov A."/>
            <person name="Andreopoulos B."/>
            <person name="Baker S."/>
            <person name="Barry K."/>
            <person name="Bills G."/>
            <person name="Bluhm B."/>
            <person name="Cannon C."/>
            <person name="Castanera R."/>
            <person name="Culley D."/>
            <person name="Daum C."/>
            <person name="Ezra D."/>
            <person name="Gonzalez J."/>
            <person name="Henrissat B."/>
            <person name="Kuo A."/>
            <person name="Liang C."/>
            <person name="Lipzen A."/>
            <person name="Lutzoni F."/>
            <person name="Magnuson J."/>
            <person name="Mondo S."/>
            <person name="Nolan M."/>
            <person name="Ohm R."/>
            <person name="Pangilinan J."/>
            <person name="Park H.-J."/>
            <person name="Ramirez L."/>
            <person name="Alfaro M."/>
            <person name="Sun H."/>
            <person name="Tritt A."/>
            <person name="Yoshinaga Y."/>
            <person name="Zwiers L.-H."/>
            <person name="Turgeon B."/>
            <person name="Goodwin S."/>
            <person name="Spatafora J."/>
            <person name="Crous P."/>
            <person name="Grigoriev I."/>
        </authorList>
    </citation>
    <scope>NUCLEOTIDE SEQUENCE</scope>
    <source>
        <strain evidence="1">CBS 207.26</strain>
    </source>
</reference>
<dbReference type="Proteomes" id="UP000800200">
    <property type="component" value="Unassembled WGS sequence"/>
</dbReference>
<evidence type="ECO:0000313" key="2">
    <source>
        <dbReference type="Proteomes" id="UP000800200"/>
    </source>
</evidence>
<dbReference type="OrthoDB" id="10042665at2759"/>
<accession>A0A6A6EFM6</accession>
<dbReference type="AlphaFoldDB" id="A0A6A6EFM6"/>
<name>A0A6A6EFM6_9PEZI</name>